<keyword evidence="8 12" id="KW-0472">Membrane</keyword>
<evidence type="ECO:0000259" key="14">
    <source>
        <dbReference type="Pfam" id="PF16923"/>
    </source>
</evidence>
<dbReference type="EC" id="3.2.1.106" evidence="11 12"/>
<comment type="catalytic activity">
    <reaction evidence="12">
        <text>N(4)-(alpha-D-Glc-(1-&gt;2)-alpha-D-Glc-(1-&gt;3)-alpha-D-Glc-(1-&gt;3)-alpha-D-Man-(1-&gt;2)-alpha-D-Man-(1-&gt;2)-alpha-D-Man-(1-&gt;3)-[alpha-D-Man-(1-&gt;2)-alpha-D-Man-(1-&gt;3)-[alpha-D-Man-(1-&gt;2)-alpha-D-Man-(1-&gt;6)]-alpha-D-Man-(1-&gt;6)]-beta-D-Man-(1-&gt;4)-beta-D-GlcNAc-(1-&gt;4)-beta-D-GlcNAc)-L-asparaginyl-[protein] + H2O = N(4)-(alpha-D-Glc-(1-&gt;3)-alpha-D-Glc-(1-&gt;3)-alpha-D-Man-(1-&gt;2)-alpha-D-Man-(1-&gt;2)-alpha-D-Man-(1-&gt;3)-[alpha-D-Man-(1-&gt;2)-alpha-D-Man-(1-&gt;3)-[alpha-D-Man-(1-&gt;2)-alpha-D-Man-(1-&gt;6)]-alpha-D-Man-(1-&gt;6)]-beta-D-Man-(1-&gt;4)-beta-D-GlcNAc-(1-&gt;4)-beta-D-GlcNAc)-L-asparaginyl-[protein] + beta-D-glucose</text>
        <dbReference type="Rhea" id="RHEA:55988"/>
        <dbReference type="Rhea" id="RHEA-COMP:12806"/>
        <dbReference type="Rhea" id="RHEA-COMP:14355"/>
        <dbReference type="ChEBI" id="CHEBI:15377"/>
        <dbReference type="ChEBI" id="CHEBI:15903"/>
        <dbReference type="ChEBI" id="CHEBI:59082"/>
        <dbReference type="ChEBI" id="CHEBI:132537"/>
        <dbReference type="EC" id="3.2.1.106"/>
    </reaction>
</comment>
<dbReference type="SMR" id="A0A7R8D667"/>
<evidence type="ECO:0000256" key="5">
    <source>
        <dbReference type="ARBA" id="ARBA00022824"/>
    </source>
</evidence>
<evidence type="ECO:0000256" key="6">
    <source>
        <dbReference type="ARBA" id="ARBA00022968"/>
    </source>
</evidence>
<evidence type="ECO:0000256" key="12">
    <source>
        <dbReference type="RuleBase" id="RU368089"/>
    </source>
</evidence>
<evidence type="ECO:0000313" key="16">
    <source>
        <dbReference type="Proteomes" id="UP000675881"/>
    </source>
</evidence>
<dbReference type="GO" id="GO:0006487">
    <property type="term" value="P:protein N-linked glycosylation"/>
    <property type="evidence" value="ECO:0007669"/>
    <property type="project" value="UniProtKB-UniRule"/>
</dbReference>
<dbReference type="OrthoDB" id="410058at2759"/>
<keyword evidence="3 12" id="KW-0812">Transmembrane</keyword>
<feature type="domain" description="Glycosyl hydrolase family 63 C-terminal" evidence="13">
    <location>
        <begin position="416"/>
        <end position="583"/>
    </location>
</feature>
<accession>A0A7R8D667</accession>
<evidence type="ECO:0000259" key="13">
    <source>
        <dbReference type="Pfam" id="PF03200"/>
    </source>
</evidence>
<dbReference type="AlphaFoldDB" id="A0A7R8D667"/>
<dbReference type="InterPro" id="IPR038518">
    <property type="entry name" value="Glyco_hydro_63N_sf"/>
</dbReference>
<evidence type="ECO:0000256" key="10">
    <source>
        <dbReference type="ARBA" id="ARBA00023295"/>
    </source>
</evidence>
<dbReference type="PANTHER" id="PTHR10412">
    <property type="entry name" value="MANNOSYL-OLIGOSACCHARIDE GLUCOSIDASE"/>
    <property type="match status" value="1"/>
</dbReference>
<evidence type="ECO:0000256" key="8">
    <source>
        <dbReference type="ARBA" id="ARBA00023136"/>
    </source>
</evidence>
<keyword evidence="10 12" id="KW-0326">Glycosidase</keyword>
<dbReference type="Gene3D" id="1.50.10.10">
    <property type="match status" value="1"/>
</dbReference>
<keyword evidence="16" id="KW-1185">Reference proteome</keyword>
<keyword evidence="4 12" id="KW-0378">Hydrolase</keyword>
<keyword evidence="9" id="KW-0325">Glycoprotein</keyword>
<protein>
    <recommendedName>
        <fullName evidence="11 12">Mannosyl-oligosaccharide glucosidase</fullName>
        <ecNumber evidence="11 12">3.2.1.106</ecNumber>
    </recommendedName>
</protein>
<reference evidence="15" key="1">
    <citation type="submission" date="2021-02" db="EMBL/GenBank/DDBJ databases">
        <authorList>
            <person name="Bekaert M."/>
        </authorList>
    </citation>
    <scope>NUCLEOTIDE SEQUENCE</scope>
    <source>
        <strain evidence="15">IoA-00</strain>
    </source>
</reference>
<dbReference type="InterPro" id="IPR004888">
    <property type="entry name" value="Glycoside_hydrolase_63"/>
</dbReference>
<name>A0A7R8D667_LEPSM</name>
<proteinExistence type="inferred from homology"/>
<dbReference type="Pfam" id="PF16923">
    <property type="entry name" value="Glyco_hydro_63N"/>
    <property type="match status" value="1"/>
</dbReference>
<comment type="function">
    <text evidence="12">Cleaves the distal alpha 1,2-linked glucose residue from the Glc(3)Man(9)GlcNAc(2) oligosaccharide precursor.</text>
</comment>
<feature type="transmembrane region" description="Helical" evidence="12">
    <location>
        <begin position="12"/>
        <end position="31"/>
    </location>
</feature>
<comment type="subcellular location">
    <subcellularLocation>
        <location evidence="1 12">Endoplasmic reticulum membrane</location>
        <topology evidence="1 12">Single-pass type II membrane protein</topology>
    </subcellularLocation>
</comment>
<dbReference type="InterPro" id="IPR012341">
    <property type="entry name" value="6hp_glycosidase-like_sf"/>
</dbReference>
<dbReference type="SUPFAM" id="SSF48208">
    <property type="entry name" value="Six-hairpin glycosidases"/>
    <property type="match status" value="1"/>
</dbReference>
<feature type="domain" description="Glycosyl hydrolase family 63 N-terminal" evidence="14">
    <location>
        <begin position="117"/>
        <end position="258"/>
    </location>
</feature>
<comment type="similarity">
    <text evidence="2 12">Belongs to the glycosyl hydrolase 63 family.</text>
</comment>
<dbReference type="GO" id="GO:0009311">
    <property type="term" value="P:oligosaccharide metabolic process"/>
    <property type="evidence" value="ECO:0007669"/>
    <property type="project" value="UniProtKB-UniRule"/>
</dbReference>
<evidence type="ECO:0000256" key="7">
    <source>
        <dbReference type="ARBA" id="ARBA00022989"/>
    </source>
</evidence>
<gene>
    <name evidence="15" type="ORF">LSAA_13814</name>
</gene>
<evidence type="ECO:0000256" key="9">
    <source>
        <dbReference type="ARBA" id="ARBA00023180"/>
    </source>
</evidence>
<dbReference type="GO" id="GO:0004573">
    <property type="term" value="F:Glc3Man9GlcNAc2 oligosaccharide glucosidase activity"/>
    <property type="evidence" value="ECO:0007669"/>
    <property type="project" value="UniProtKB-UniRule"/>
</dbReference>
<evidence type="ECO:0000256" key="11">
    <source>
        <dbReference type="ARBA" id="ARBA00038888"/>
    </source>
</evidence>
<dbReference type="InterPro" id="IPR008928">
    <property type="entry name" value="6-hairpin_glycosidase_sf"/>
</dbReference>
<feature type="domain" description="Glycosyl hydrolase family 63 C-terminal" evidence="13">
    <location>
        <begin position="335"/>
        <end position="384"/>
    </location>
</feature>
<dbReference type="Gene3D" id="2.70.98.110">
    <property type="entry name" value="Glycosyl hydrolase family 63, N-terminal domain"/>
    <property type="match status" value="1"/>
</dbReference>
<evidence type="ECO:0000256" key="4">
    <source>
        <dbReference type="ARBA" id="ARBA00022801"/>
    </source>
</evidence>
<evidence type="ECO:0000313" key="15">
    <source>
        <dbReference type="EMBL" id="CAF3014560.1"/>
    </source>
</evidence>
<dbReference type="PANTHER" id="PTHR10412:SF11">
    <property type="entry name" value="MANNOSYL-OLIGOSACCHARIDE GLUCOSIDASE"/>
    <property type="match status" value="1"/>
</dbReference>
<evidence type="ECO:0000256" key="1">
    <source>
        <dbReference type="ARBA" id="ARBA00004648"/>
    </source>
</evidence>
<dbReference type="InterPro" id="IPR031631">
    <property type="entry name" value="Glyco_hydro_63N"/>
</dbReference>
<keyword evidence="5 12" id="KW-0256">Endoplasmic reticulum</keyword>
<keyword evidence="7 12" id="KW-1133">Transmembrane helix</keyword>
<evidence type="ECO:0000256" key="2">
    <source>
        <dbReference type="ARBA" id="ARBA00010833"/>
    </source>
</evidence>
<dbReference type="Pfam" id="PF03200">
    <property type="entry name" value="Glyco_hydro_63"/>
    <property type="match status" value="2"/>
</dbReference>
<dbReference type="EMBL" id="HG994587">
    <property type="protein sequence ID" value="CAF3014560.1"/>
    <property type="molecule type" value="Genomic_DNA"/>
</dbReference>
<dbReference type="Proteomes" id="UP000675881">
    <property type="component" value="Chromosome 8"/>
</dbReference>
<sequence>MLCVKNTVKRENLGILKASLLVFSLPLFVAVDLQVHSSLKDKGSFLSDHSAWFGIVMSKKSQSFPESKNARISQTHEDETEDVVGYLLHLGSLDLPVNAPFDAPKVSPNLQKNASRFWGSYRPGVYFGLRTRAPKDLLVGIMWMSPKESLRHWCEQSDDLESFGWLQHDGENFGYQELIDKSVILKTSFVKKAERWTAKIKAESKHSSPQKQITSLFFYAGLESGSTLTEKLKYDKSHNIIYGSTSHLGIFKMSFHEKGKGIIGIYNAALETPGPHKYSEVVMRSLKLKDGMIALERPTAEHPDLAVYQIVAKFPFELEVVFSPLDNVSNQEDLKGDAYDQLLAHWRGKFEDKFEDTFHLKSKDFDEKTIKFAQAAMSNMMGVLDISTDIHLFSPKNQMGRSITGTLHCSLLFPPGWNPKISMDILGHWMDLLNNEGWIPREQILGLEARAKVPDEFVVQRNRNANPPTLLLSLDSMIKDKGMEIPQEFKNYLKKMWPRLEKWYGWFHRTQMGEIPGTYRWRGRNASAIYELNPKTLTSGLDDFPRASHPSNEERHIDLRCWMALASSLMSNIGEIIGIDSKELLVMLACFHSSSKLSVRIRQS</sequence>
<dbReference type="InterPro" id="IPR031335">
    <property type="entry name" value="Glyco_hydro_63_C"/>
</dbReference>
<organism evidence="15 16">
    <name type="scientific">Lepeophtheirus salmonis</name>
    <name type="common">Salmon louse</name>
    <name type="synonym">Caligus salmonis</name>
    <dbReference type="NCBI Taxonomy" id="72036"/>
    <lineage>
        <taxon>Eukaryota</taxon>
        <taxon>Metazoa</taxon>
        <taxon>Ecdysozoa</taxon>
        <taxon>Arthropoda</taxon>
        <taxon>Crustacea</taxon>
        <taxon>Multicrustacea</taxon>
        <taxon>Hexanauplia</taxon>
        <taxon>Copepoda</taxon>
        <taxon>Siphonostomatoida</taxon>
        <taxon>Caligidae</taxon>
        <taxon>Lepeophtheirus</taxon>
    </lineage>
</organism>
<keyword evidence="6" id="KW-0735">Signal-anchor</keyword>
<evidence type="ECO:0000256" key="3">
    <source>
        <dbReference type="ARBA" id="ARBA00022692"/>
    </source>
</evidence>
<dbReference type="GO" id="GO:0005789">
    <property type="term" value="C:endoplasmic reticulum membrane"/>
    <property type="evidence" value="ECO:0007669"/>
    <property type="project" value="UniProtKB-SubCell"/>
</dbReference>